<geneLocation type="plasmid" evidence="5 6">
    <name>unnamed1</name>
</geneLocation>
<keyword evidence="6" id="KW-1185">Reference proteome</keyword>
<accession>A0ABY6GH03</accession>
<dbReference type="Proteomes" id="UP001162800">
    <property type="component" value="Plasmid unnamed1"/>
</dbReference>
<evidence type="ECO:0000313" key="4">
    <source>
        <dbReference type="EMBL" id="UYG53602.1"/>
    </source>
</evidence>
<evidence type="ECO:0000313" key="5">
    <source>
        <dbReference type="EMBL" id="UYG53647.1"/>
    </source>
</evidence>
<evidence type="ECO:0000256" key="1">
    <source>
        <dbReference type="ARBA" id="ARBA00022729"/>
    </source>
</evidence>
<gene>
    <name evidence="5" type="ORF">M9799_17040</name>
    <name evidence="4" type="ORF">M9799_19775</name>
</gene>
<dbReference type="EMBL" id="CP106882">
    <property type="protein sequence ID" value="UYG53602.1"/>
    <property type="molecule type" value="Genomic_DNA"/>
</dbReference>
<dbReference type="RefSeq" id="WP_231044830.1">
    <property type="nucleotide sequence ID" value="NZ_CP106882.1"/>
</dbReference>
<dbReference type="EMBL" id="CP106882">
    <property type="protein sequence ID" value="UYG53647.1"/>
    <property type="molecule type" value="Genomic_DNA"/>
</dbReference>
<sequence>MQPNFITRTAAVLALALPAGASYAQGNPLEAERWKTRPVVVVVAQPGDPLLARLRATLGETAAREAFREREMVLYTVVAGEGRRNDQPLEKAQTAALLKALQLDARGPSSFVLVGKDGGVKLREGPSIDLQEVFAEIDRMPMRQR</sequence>
<evidence type="ECO:0000256" key="2">
    <source>
        <dbReference type="SAM" id="SignalP"/>
    </source>
</evidence>
<dbReference type="Pfam" id="PF13778">
    <property type="entry name" value="DUF4174"/>
    <property type="match status" value="1"/>
</dbReference>
<organism evidence="5 6">
    <name type="scientific">Comamonas endophytica</name>
    <dbReference type="NCBI Taxonomy" id="2949090"/>
    <lineage>
        <taxon>Bacteria</taxon>
        <taxon>Pseudomonadati</taxon>
        <taxon>Pseudomonadota</taxon>
        <taxon>Betaproteobacteria</taxon>
        <taxon>Burkholderiales</taxon>
        <taxon>Comamonadaceae</taxon>
        <taxon>Comamonas</taxon>
    </lineage>
</organism>
<feature type="signal peptide" evidence="2">
    <location>
        <begin position="1"/>
        <end position="24"/>
    </location>
</feature>
<protein>
    <submittedName>
        <fullName evidence="5">DUF4174 domain-containing protein</fullName>
    </submittedName>
</protein>
<proteinExistence type="predicted"/>
<evidence type="ECO:0000313" key="6">
    <source>
        <dbReference type="Proteomes" id="UP001162800"/>
    </source>
</evidence>
<feature type="chain" id="PRO_5045034207" evidence="2">
    <location>
        <begin position="25"/>
        <end position="145"/>
    </location>
</feature>
<keyword evidence="1 2" id="KW-0732">Signal</keyword>
<evidence type="ECO:0000259" key="3">
    <source>
        <dbReference type="Pfam" id="PF13778"/>
    </source>
</evidence>
<dbReference type="InterPro" id="IPR025232">
    <property type="entry name" value="DUF4174"/>
</dbReference>
<name>A0ABY6GH03_9BURK</name>
<feature type="domain" description="DUF4174" evidence="3">
    <location>
        <begin position="28"/>
        <end position="145"/>
    </location>
</feature>
<keyword evidence="5" id="KW-0614">Plasmid</keyword>
<reference evidence="5" key="1">
    <citation type="submission" date="2022-09" db="EMBL/GenBank/DDBJ databases">
        <title>The complete genome of Acidovorax sp. 5MLIR.</title>
        <authorList>
            <person name="Liu L."/>
            <person name="Yue J."/>
            <person name="Yang F."/>
            <person name="Yuan J."/>
            <person name="Li L."/>
        </authorList>
    </citation>
    <scope>NUCLEOTIDE SEQUENCE</scope>
    <source>
        <strain evidence="5">5MLIR</strain>
        <plasmid evidence="5">unnamed1</plasmid>
    </source>
</reference>